<dbReference type="InterPro" id="IPR009057">
    <property type="entry name" value="Homeodomain-like_sf"/>
</dbReference>
<evidence type="ECO:0000256" key="1">
    <source>
        <dbReference type="ARBA" id="ARBA00023015"/>
    </source>
</evidence>
<dbReference type="Proteomes" id="UP001204320">
    <property type="component" value="Unassembled WGS sequence"/>
</dbReference>
<accession>A0ABT1Z7A5</accession>
<dbReference type="PANTHER" id="PTHR30055">
    <property type="entry name" value="HTH-TYPE TRANSCRIPTIONAL REGULATOR RUTR"/>
    <property type="match status" value="1"/>
</dbReference>
<evidence type="ECO:0000256" key="3">
    <source>
        <dbReference type="ARBA" id="ARBA00023163"/>
    </source>
</evidence>
<evidence type="ECO:0000256" key="4">
    <source>
        <dbReference type="PROSITE-ProRule" id="PRU00335"/>
    </source>
</evidence>
<evidence type="ECO:0000313" key="7">
    <source>
        <dbReference type="EMBL" id="MCR9036094.1"/>
    </source>
</evidence>
<keyword evidence="1" id="KW-0805">Transcription regulation</keyword>
<keyword evidence="2 4" id="KW-0238">DNA-binding</keyword>
<keyword evidence="3" id="KW-0804">Transcription</keyword>
<feature type="region of interest" description="Disordered" evidence="5">
    <location>
        <begin position="248"/>
        <end position="269"/>
    </location>
</feature>
<dbReference type="Gene3D" id="1.10.10.60">
    <property type="entry name" value="Homeodomain-like"/>
    <property type="match status" value="1"/>
</dbReference>
<gene>
    <name evidence="7" type="ORF">NVS32_03925</name>
</gene>
<feature type="DNA-binding region" description="H-T-H motif" evidence="4">
    <location>
        <begin position="71"/>
        <end position="90"/>
    </location>
</feature>
<reference evidence="7 8" key="1">
    <citation type="submission" date="2022-08" db="EMBL/GenBank/DDBJ databases">
        <title>Tractidigestivibacter montrealensis type strain KD21.</title>
        <authorList>
            <person name="Diop K."/>
            <person name="Richard C."/>
            <person name="Routy B."/>
        </authorList>
    </citation>
    <scope>NUCLEOTIDE SEQUENCE [LARGE SCALE GENOMIC DNA]</scope>
    <source>
        <strain evidence="7 8">KD21</strain>
    </source>
</reference>
<dbReference type="SUPFAM" id="SSF48498">
    <property type="entry name" value="Tetracyclin repressor-like, C-terminal domain"/>
    <property type="match status" value="1"/>
</dbReference>
<dbReference type="PANTHER" id="PTHR30055:SF234">
    <property type="entry name" value="HTH-TYPE TRANSCRIPTIONAL REGULATOR BETI"/>
    <property type="match status" value="1"/>
</dbReference>
<dbReference type="PRINTS" id="PR00455">
    <property type="entry name" value="HTHTETR"/>
</dbReference>
<proteinExistence type="predicted"/>
<dbReference type="SUPFAM" id="SSF46689">
    <property type="entry name" value="Homeodomain-like"/>
    <property type="match status" value="1"/>
</dbReference>
<keyword evidence="8" id="KW-1185">Reference proteome</keyword>
<dbReference type="InterPro" id="IPR001647">
    <property type="entry name" value="HTH_TetR"/>
</dbReference>
<dbReference type="RefSeq" id="WP_118100594.1">
    <property type="nucleotide sequence ID" value="NZ_JANSKA010000002.1"/>
</dbReference>
<sequence>MSLLDEKMTSELANSLKKASGAARTSLEETVTRQTTRLRSSTKTRKSAATRERIMAAATSLMVERGNTDFQMSEVSSRCKMSKGALYYYFADKDALVEAIFDRSIDELVDSVEGAVAGASSALEALASLTRELTCRMSVGSPLALAMTREVIDANNNVLPSMETHFARIISIISAQLDRAKGEGMVREGVNSRLGAVTISGAFIFAALEVASLGEDAPTGDKLARSLIDIALNGMGTEAAHTTLAAVGHASSSSDAEPEKSSPQVSEQG</sequence>
<dbReference type="EMBL" id="JANSKA010000002">
    <property type="protein sequence ID" value="MCR9036094.1"/>
    <property type="molecule type" value="Genomic_DNA"/>
</dbReference>
<dbReference type="InterPro" id="IPR036271">
    <property type="entry name" value="Tet_transcr_reg_TetR-rel_C_sf"/>
</dbReference>
<dbReference type="InterPro" id="IPR050109">
    <property type="entry name" value="HTH-type_TetR-like_transc_reg"/>
</dbReference>
<dbReference type="Gene3D" id="1.10.357.10">
    <property type="entry name" value="Tetracycline Repressor, domain 2"/>
    <property type="match status" value="1"/>
</dbReference>
<feature type="domain" description="HTH tetR-type" evidence="6">
    <location>
        <begin position="48"/>
        <end position="108"/>
    </location>
</feature>
<evidence type="ECO:0000256" key="5">
    <source>
        <dbReference type="SAM" id="MobiDB-lite"/>
    </source>
</evidence>
<feature type="region of interest" description="Disordered" evidence="5">
    <location>
        <begin position="15"/>
        <end position="47"/>
    </location>
</feature>
<name>A0ABT1Z7A5_9ACTN</name>
<dbReference type="PROSITE" id="PS50977">
    <property type="entry name" value="HTH_TETR_2"/>
    <property type="match status" value="1"/>
</dbReference>
<organism evidence="7 8">
    <name type="scientific">Tractidigestivibacter montrealensis</name>
    <dbReference type="NCBI Taxonomy" id="2972466"/>
    <lineage>
        <taxon>Bacteria</taxon>
        <taxon>Bacillati</taxon>
        <taxon>Actinomycetota</taxon>
        <taxon>Coriobacteriia</taxon>
        <taxon>Coriobacteriales</taxon>
        <taxon>Atopobiaceae</taxon>
        <taxon>Tractidigestivibacter</taxon>
    </lineage>
</organism>
<comment type="caution">
    <text evidence="7">The sequence shown here is derived from an EMBL/GenBank/DDBJ whole genome shotgun (WGS) entry which is preliminary data.</text>
</comment>
<evidence type="ECO:0000259" key="6">
    <source>
        <dbReference type="PROSITE" id="PS50977"/>
    </source>
</evidence>
<evidence type="ECO:0000313" key="8">
    <source>
        <dbReference type="Proteomes" id="UP001204320"/>
    </source>
</evidence>
<dbReference type="Pfam" id="PF00440">
    <property type="entry name" value="TetR_N"/>
    <property type="match status" value="1"/>
</dbReference>
<protein>
    <submittedName>
        <fullName evidence="7">TetR/AcrR family transcriptional regulator</fullName>
    </submittedName>
</protein>
<evidence type="ECO:0000256" key="2">
    <source>
        <dbReference type="ARBA" id="ARBA00023125"/>
    </source>
</evidence>